<evidence type="ECO:0000313" key="9">
    <source>
        <dbReference type="EMBL" id="KPJ54460.1"/>
    </source>
</evidence>
<evidence type="ECO:0000256" key="1">
    <source>
        <dbReference type="ARBA" id="ARBA00001928"/>
    </source>
</evidence>
<comment type="caution">
    <text evidence="9">The sequence shown here is derived from an EMBL/GenBank/DDBJ whole genome shotgun (WGS) entry which is preliminary data.</text>
</comment>
<dbReference type="PIRSF" id="PIRSF005216">
    <property type="entry name" value="Pyruvoyl-dep_arg_deCO2ase"/>
    <property type="match status" value="1"/>
</dbReference>
<organism evidence="9 10">
    <name type="scientific">candidate division TA06 bacterium DG_24</name>
    <dbReference type="NCBI Taxonomy" id="1703770"/>
    <lineage>
        <taxon>Bacteria</taxon>
        <taxon>Bacteria division TA06</taxon>
    </lineage>
</organism>
<dbReference type="SFLD" id="SFLDS00055">
    <property type="entry name" value="Pyruvoyl-Dependent_Histidine/A"/>
    <property type="match status" value="1"/>
</dbReference>
<dbReference type="InterPro" id="IPR002724">
    <property type="entry name" value="Pyruvoyl-dep_arg_deCO2ase"/>
</dbReference>
<evidence type="ECO:0000256" key="2">
    <source>
        <dbReference type="ARBA" id="ARBA00008611"/>
    </source>
</evidence>
<dbReference type="EC" id="4.1.1.19" evidence="3"/>
<comment type="catalytic activity">
    <reaction evidence="8">
        <text>L-arginine + H(+) = agmatine + CO2</text>
        <dbReference type="Rhea" id="RHEA:17641"/>
        <dbReference type="ChEBI" id="CHEBI:15378"/>
        <dbReference type="ChEBI" id="CHEBI:16526"/>
        <dbReference type="ChEBI" id="CHEBI:32682"/>
        <dbReference type="ChEBI" id="CHEBI:58145"/>
        <dbReference type="EC" id="4.1.1.19"/>
    </reaction>
</comment>
<dbReference type="PANTHER" id="PTHR40438">
    <property type="entry name" value="PYRUVOYL-DEPENDENT ARGININE DECARBOXYLASE"/>
    <property type="match status" value="1"/>
</dbReference>
<dbReference type="Pfam" id="PF01862">
    <property type="entry name" value="PvlArgDC"/>
    <property type="match status" value="1"/>
</dbReference>
<dbReference type="EMBL" id="LIZS01000001">
    <property type="protein sequence ID" value="KPJ54460.1"/>
    <property type="molecule type" value="Genomic_DNA"/>
</dbReference>
<dbReference type="GO" id="GO:0006527">
    <property type="term" value="P:L-arginine catabolic process"/>
    <property type="evidence" value="ECO:0007669"/>
    <property type="project" value="InterPro"/>
</dbReference>
<gene>
    <name evidence="9" type="ORF">AMJ39_00015</name>
</gene>
<sequence>MVPQRAFLTKGVGRHREKLTSFEMALRNAAIADYNIVRVSSIFPPGCRLITRAEGLGRLTPGQIVYVVLSENATNEPHRLIAASIGVAIPKDPANFGYLSEHHSFGEKGVKAGDYAEDLAASMLATILGVEFDPDWSYDARKEIWKISDQIVRTTNTTQTAIGDKSGLWTTVVAAAVFAPEDTDTHDEGNT</sequence>
<evidence type="ECO:0000256" key="7">
    <source>
        <dbReference type="ARBA" id="ARBA00023317"/>
    </source>
</evidence>
<dbReference type="SUPFAM" id="SSF56271">
    <property type="entry name" value="Pyruvoyl-dependent histidine and arginine decarboxylases"/>
    <property type="match status" value="1"/>
</dbReference>
<dbReference type="NCBIfam" id="TIGR00286">
    <property type="entry name" value="pyruvoyl-dependent arginine decarboxylase"/>
    <property type="match status" value="1"/>
</dbReference>
<protein>
    <recommendedName>
        <fullName evidence="4">Pyruvoyl-dependent arginine decarboxylase AaxB</fullName>
        <ecNumber evidence="3">4.1.1.19</ecNumber>
    </recommendedName>
</protein>
<keyword evidence="5" id="KW-0210">Decarboxylase</keyword>
<dbReference type="Gene3D" id="3.50.20.10">
    <property type="entry name" value="Pyruvoyl-Dependent Histidine Decarboxylase, subunit B"/>
    <property type="match status" value="1"/>
</dbReference>
<evidence type="ECO:0000256" key="3">
    <source>
        <dbReference type="ARBA" id="ARBA00012426"/>
    </source>
</evidence>
<dbReference type="InterPro" id="IPR016104">
    <property type="entry name" value="Pyr-dep_his/arg-deCO2ase"/>
</dbReference>
<keyword evidence="7" id="KW-0670">Pyruvate</keyword>
<evidence type="ECO:0000256" key="5">
    <source>
        <dbReference type="ARBA" id="ARBA00022793"/>
    </source>
</evidence>
<evidence type="ECO:0000313" key="10">
    <source>
        <dbReference type="Proteomes" id="UP000052008"/>
    </source>
</evidence>
<comment type="similarity">
    <text evidence="2">Belongs to the pyruvoyl-dependent arginine decarboxylase family.</text>
</comment>
<evidence type="ECO:0000256" key="6">
    <source>
        <dbReference type="ARBA" id="ARBA00023239"/>
    </source>
</evidence>
<accession>A0A0S7WXY9</accession>
<dbReference type="Proteomes" id="UP000052008">
    <property type="component" value="Unassembled WGS sequence"/>
</dbReference>
<keyword evidence="6" id="KW-0456">Lyase</keyword>
<dbReference type="PANTHER" id="PTHR40438:SF1">
    <property type="entry name" value="PYRUVOYL-DEPENDENT ARGININE DECARBOXYLASE"/>
    <property type="match status" value="1"/>
</dbReference>
<dbReference type="HAMAP" id="MF_01404">
    <property type="entry name" value="PvlArgDC"/>
    <property type="match status" value="1"/>
</dbReference>
<dbReference type="InterPro" id="IPR016105">
    <property type="entry name" value="Pyr-dep_his/arg-deCO2ase_sand"/>
</dbReference>
<evidence type="ECO:0000256" key="4">
    <source>
        <dbReference type="ARBA" id="ARBA00014727"/>
    </source>
</evidence>
<dbReference type="GO" id="GO:0008792">
    <property type="term" value="F:arginine decarboxylase activity"/>
    <property type="evidence" value="ECO:0007669"/>
    <property type="project" value="UniProtKB-EC"/>
</dbReference>
<name>A0A0S7WXY9_UNCT6</name>
<dbReference type="STRING" id="1703770.AMJ39_00015"/>
<dbReference type="AlphaFoldDB" id="A0A0S7WXY9"/>
<proteinExistence type="inferred from homology"/>
<comment type="cofactor">
    <cofactor evidence="1">
        <name>pyruvate</name>
        <dbReference type="ChEBI" id="CHEBI:15361"/>
    </cofactor>
</comment>
<dbReference type="SFLD" id="SFLDG01170">
    <property type="entry name" value="Pyruvoyl-dependent_arginine_de"/>
    <property type="match status" value="1"/>
</dbReference>
<reference evidence="9 10" key="1">
    <citation type="journal article" date="2015" name="Microbiome">
        <title>Genomic resolution of linkages in carbon, nitrogen, and sulfur cycling among widespread estuary sediment bacteria.</title>
        <authorList>
            <person name="Baker B.J."/>
            <person name="Lazar C.S."/>
            <person name="Teske A.P."/>
            <person name="Dick G.J."/>
        </authorList>
    </citation>
    <scope>NUCLEOTIDE SEQUENCE [LARGE SCALE GENOMIC DNA]</scope>
    <source>
        <strain evidence="9">DG_24</strain>
    </source>
</reference>
<evidence type="ECO:0000256" key="8">
    <source>
        <dbReference type="ARBA" id="ARBA00049309"/>
    </source>
</evidence>